<dbReference type="AlphaFoldDB" id="A0A4Y9ZLK9"/>
<accession>A0A4Y9ZLK9</accession>
<comment type="caution">
    <text evidence="1">The sequence shown here is derived from an EMBL/GenBank/DDBJ whole genome shotgun (WGS) entry which is preliminary data.</text>
</comment>
<proteinExistence type="predicted"/>
<dbReference type="Proteomes" id="UP000298061">
    <property type="component" value="Unassembled WGS sequence"/>
</dbReference>
<reference evidence="1 2" key="1">
    <citation type="submission" date="2019-02" db="EMBL/GenBank/DDBJ databases">
        <title>Genome sequencing of the rare red list fungi Hericium alpestre (H. flagellum).</title>
        <authorList>
            <person name="Buettner E."/>
            <person name="Kellner H."/>
        </authorList>
    </citation>
    <scope>NUCLEOTIDE SEQUENCE [LARGE SCALE GENOMIC DNA]</scope>
    <source>
        <strain evidence="1 2">DSM 108284</strain>
    </source>
</reference>
<sequence length="49" mass="5214">MHIAPRDYVPAFSAPATAAIAHLVPAIDFAGPPDLFYMSPAPVLDHNNL</sequence>
<organism evidence="1 2">
    <name type="scientific">Hericium alpestre</name>
    <dbReference type="NCBI Taxonomy" id="135208"/>
    <lineage>
        <taxon>Eukaryota</taxon>
        <taxon>Fungi</taxon>
        <taxon>Dikarya</taxon>
        <taxon>Basidiomycota</taxon>
        <taxon>Agaricomycotina</taxon>
        <taxon>Agaricomycetes</taxon>
        <taxon>Russulales</taxon>
        <taxon>Hericiaceae</taxon>
        <taxon>Hericium</taxon>
    </lineage>
</organism>
<evidence type="ECO:0000313" key="1">
    <source>
        <dbReference type="EMBL" id="TFY74701.1"/>
    </source>
</evidence>
<dbReference type="EMBL" id="SFCI01001928">
    <property type="protein sequence ID" value="TFY74701.1"/>
    <property type="molecule type" value="Genomic_DNA"/>
</dbReference>
<protein>
    <submittedName>
        <fullName evidence="1">Uncharacterized protein</fullName>
    </submittedName>
</protein>
<evidence type="ECO:0000313" key="2">
    <source>
        <dbReference type="Proteomes" id="UP000298061"/>
    </source>
</evidence>
<gene>
    <name evidence="1" type="ORF">EWM64_g9311</name>
</gene>
<keyword evidence="2" id="KW-1185">Reference proteome</keyword>
<name>A0A4Y9ZLK9_9AGAM</name>